<proteinExistence type="predicted"/>
<organism evidence="1 2">
    <name type="scientific">Labilithrix luteola</name>
    <dbReference type="NCBI Taxonomy" id="1391654"/>
    <lineage>
        <taxon>Bacteria</taxon>
        <taxon>Pseudomonadati</taxon>
        <taxon>Myxococcota</taxon>
        <taxon>Polyangia</taxon>
        <taxon>Polyangiales</taxon>
        <taxon>Labilitrichaceae</taxon>
        <taxon>Labilithrix</taxon>
    </lineage>
</organism>
<name>A0A0K1PY67_9BACT</name>
<dbReference type="AlphaFoldDB" id="A0A0K1PY67"/>
<reference evidence="1 2" key="1">
    <citation type="submission" date="2015-08" db="EMBL/GenBank/DDBJ databases">
        <authorList>
            <person name="Babu N.S."/>
            <person name="Beckwith C.J."/>
            <person name="Beseler K.G."/>
            <person name="Brison A."/>
            <person name="Carone J.V."/>
            <person name="Caskin T.P."/>
            <person name="Diamond M."/>
            <person name="Durham M.E."/>
            <person name="Foxe J.M."/>
            <person name="Go M."/>
            <person name="Henderson B.A."/>
            <person name="Jones I.B."/>
            <person name="McGettigan J.A."/>
            <person name="Micheletti S.J."/>
            <person name="Nasrallah M.E."/>
            <person name="Ortiz D."/>
            <person name="Piller C.R."/>
            <person name="Privatt S.R."/>
            <person name="Schneider S.L."/>
            <person name="Sharp S."/>
            <person name="Smith T.C."/>
            <person name="Stanton J.D."/>
            <person name="Ullery H.E."/>
            <person name="Wilson R.J."/>
            <person name="Serrano M.G."/>
            <person name="Buck G."/>
            <person name="Lee V."/>
            <person name="Wang Y."/>
            <person name="Carvalho R."/>
            <person name="Voegtly L."/>
            <person name="Shi R."/>
            <person name="Duckworth R."/>
            <person name="Johnson A."/>
            <person name="Loviza R."/>
            <person name="Walstead R."/>
            <person name="Shah Z."/>
            <person name="Kiflezghi M."/>
            <person name="Wade K."/>
            <person name="Ball S.L."/>
            <person name="Bradley K.W."/>
            <person name="Asai D.J."/>
            <person name="Bowman C.A."/>
            <person name="Russell D.A."/>
            <person name="Pope W.H."/>
            <person name="Jacobs-Sera D."/>
            <person name="Hendrix R.W."/>
            <person name="Hatfull G.F."/>
        </authorList>
    </citation>
    <scope>NUCLEOTIDE SEQUENCE [LARGE SCALE GENOMIC DNA]</scope>
    <source>
        <strain evidence="1 2">DSM 27648</strain>
    </source>
</reference>
<dbReference type="KEGG" id="llu:AKJ09_05139"/>
<keyword evidence="2" id="KW-1185">Reference proteome</keyword>
<accession>A0A0K1PY67</accession>
<dbReference type="STRING" id="1391654.AKJ09_05139"/>
<dbReference type="EMBL" id="CP012333">
    <property type="protein sequence ID" value="AKU98475.1"/>
    <property type="molecule type" value="Genomic_DNA"/>
</dbReference>
<evidence type="ECO:0000313" key="2">
    <source>
        <dbReference type="Proteomes" id="UP000064967"/>
    </source>
</evidence>
<protein>
    <submittedName>
        <fullName evidence="1">Uncharacterized protein</fullName>
    </submittedName>
</protein>
<evidence type="ECO:0000313" key="1">
    <source>
        <dbReference type="EMBL" id="AKU98475.1"/>
    </source>
</evidence>
<dbReference type="Proteomes" id="UP000064967">
    <property type="component" value="Chromosome"/>
</dbReference>
<sequence>MTVDVGVATPSSTTRRSLFPSVVVAETKTSGLYTRILGRRRFPRRRLESR</sequence>
<gene>
    <name evidence="1" type="ORF">AKJ09_05139</name>
</gene>